<sequence length="73" mass="8011">MLDRLFAAARDRAPDLVMRPPERQALEATAAATVSDAMVGDLVHPQLDALPAEGEMSPIFGRIRFDIKLISHQ</sequence>
<dbReference type="EMBL" id="BOOO01000034">
    <property type="protein sequence ID" value="GII32355.1"/>
    <property type="molecule type" value="Genomic_DNA"/>
</dbReference>
<comment type="caution">
    <text evidence="1">The sequence shown here is derived from an EMBL/GenBank/DDBJ whole genome shotgun (WGS) entry which is preliminary data.</text>
</comment>
<reference evidence="1 2" key="1">
    <citation type="submission" date="2021-01" db="EMBL/GenBank/DDBJ databases">
        <title>Whole genome shotgun sequence of Planotetraspora mira NBRC 15435.</title>
        <authorList>
            <person name="Komaki H."/>
            <person name="Tamura T."/>
        </authorList>
    </citation>
    <scope>NUCLEOTIDE SEQUENCE [LARGE SCALE GENOMIC DNA]</scope>
    <source>
        <strain evidence="1 2">NBRC 15435</strain>
    </source>
</reference>
<accession>A0A8J3U400</accession>
<proteinExistence type="predicted"/>
<dbReference type="AlphaFoldDB" id="A0A8J3U400"/>
<dbReference type="Proteomes" id="UP000650628">
    <property type="component" value="Unassembled WGS sequence"/>
</dbReference>
<evidence type="ECO:0000313" key="1">
    <source>
        <dbReference type="EMBL" id="GII32355.1"/>
    </source>
</evidence>
<organism evidence="1 2">
    <name type="scientific">Planotetraspora mira</name>
    <dbReference type="NCBI Taxonomy" id="58121"/>
    <lineage>
        <taxon>Bacteria</taxon>
        <taxon>Bacillati</taxon>
        <taxon>Actinomycetota</taxon>
        <taxon>Actinomycetes</taxon>
        <taxon>Streptosporangiales</taxon>
        <taxon>Streptosporangiaceae</taxon>
        <taxon>Planotetraspora</taxon>
    </lineage>
</organism>
<gene>
    <name evidence="1" type="ORF">Pmi06nite_57970</name>
</gene>
<name>A0A8J3U400_9ACTN</name>
<keyword evidence="2" id="KW-1185">Reference proteome</keyword>
<evidence type="ECO:0000313" key="2">
    <source>
        <dbReference type="Proteomes" id="UP000650628"/>
    </source>
</evidence>
<protein>
    <submittedName>
        <fullName evidence="1">Uncharacterized protein</fullName>
    </submittedName>
</protein>